<reference evidence="2" key="2">
    <citation type="journal article" date="2022" name="Microbiol. Resour. Announc.">
        <title>Metagenome Sequencing to Explore Phylogenomics of Terrestrial Cyanobacteria.</title>
        <authorList>
            <person name="Ward R.D."/>
            <person name="Stajich J.E."/>
            <person name="Johansen J.R."/>
            <person name="Huntemann M."/>
            <person name="Clum A."/>
            <person name="Foster B."/>
            <person name="Foster B."/>
            <person name="Roux S."/>
            <person name="Palaniappan K."/>
            <person name="Varghese N."/>
            <person name="Mukherjee S."/>
            <person name="Reddy T.B.K."/>
            <person name="Daum C."/>
            <person name="Copeland A."/>
            <person name="Chen I.A."/>
            <person name="Ivanova N.N."/>
            <person name="Kyrpides N.C."/>
            <person name="Shapiro N."/>
            <person name="Eloe-Fadrosh E.A."/>
            <person name="Pietrasiak N."/>
        </authorList>
    </citation>
    <scope>NUCLEOTIDE SEQUENCE</scope>
    <source>
        <strain evidence="2">JT2-VF2</strain>
    </source>
</reference>
<dbReference type="AlphaFoldDB" id="A0A951PWP2"/>
<dbReference type="Proteomes" id="UP000715781">
    <property type="component" value="Unassembled WGS sequence"/>
</dbReference>
<evidence type="ECO:0000313" key="3">
    <source>
        <dbReference type="Proteomes" id="UP000715781"/>
    </source>
</evidence>
<protein>
    <submittedName>
        <fullName evidence="2">Uncharacterized protein</fullName>
    </submittedName>
</protein>
<comment type="caution">
    <text evidence="2">The sequence shown here is derived from an EMBL/GenBank/DDBJ whole genome shotgun (WGS) entry which is preliminary data.</text>
</comment>
<sequence length="225" mass="24676">MKFPIKRIATTTLAVLLSYSAYPVFAAPQKINRPVTVAQAKKFSDNLIIPGERVGPVTRKTTKQDLVKLFGASCLVDKSISGPEGMGSFAATQVNLGKERSFLVVWSDNTRTKPLDVRNLGSAWKTPEGISVGTSLSELRKKLGNFQLAGLGWDFSGHIFLNTSRLSRYHGKLYLMVDAAPNAYENYPKDYQAVSGDGTFSSSNPHWKPLGIRLAEITVVLNPEE</sequence>
<proteinExistence type="predicted"/>
<reference evidence="2" key="1">
    <citation type="submission" date="2021-05" db="EMBL/GenBank/DDBJ databases">
        <authorList>
            <person name="Pietrasiak N."/>
            <person name="Ward R."/>
            <person name="Stajich J.E."/>
            <person name="Kurbessoian T."/>
        </authorList>
    </citation>
    <scope>NUCLEOTIDE SEQUENCE</scope>
    <source>
        <strain evidence="2">JT2-VF2</strain>
    </source>
</reference>
<dbReference type="EMBL" id="JAHHHN010000005">
    <property type="protein sequence ID" value="MBW4561714.1"/>
    <property type="molecule type" value="Genomic_DNA"/>
</dbReference>
<evidence type="ECO:0000313" key="2">
    <source>
        <dbReference type="EMBL" id="MBW4561714.1"/>
    </source>
</evidence>
<feature type="signal peptide" evidence="1">
    <location>
        <begin position="1"/>
        <end position="26"/>
    </location>
</feature>
<evidence type="ECO:0000256" key="1">
    <source>
        <dbReference type="SAM" id="SignalP"/>
    </source>
</evidence>
<name>A0A951PWP2_9NOST</name>
<keyword evidence="1" id="KW-0732">Signal</keyword>
<organism evidence="2 3">
    <name type="scientific">Mojavia pulchra JT2-VF2</name>
    <dbReference type="NCBI Taxonomy" id="287848"/>
    <lineage>
        <taxon>Bacteria</taxon>
        <taxon>Bacillati</taxon>
        <taxon>Cyanobacteriota</taxon>
        <taxon>Cyanophyceae</taxon>
        <taxon>Nostocales</taxon>
        <taxon>Nostocaceae</taxon>
    </lineage>
</organism>
<accession>A0A951PWP2</accession>
<feature type="chain" id="PRO_5037291501" evidence="1">
    <location>
        <begin position="27"/>
        <end position="225"/>
    </location>
</feature>
<gene>
    <name evidence="2" type="ORF">KME32_11270</name>
</gene>